<name>A0ABQ2RR26_9DEIO</name>
<keyword evidence="2" id="KW-1185">Reference proteome</keyword>
<accession>A0ABQ2RR26</accession>
<organism evidence="1 2">
    <name type="scientific">Deinococcus seoulensis</name>
    <dbReference type="NCBI Taxonomy" id="1837379"/>
    <lineage>
        <taxon>Bacteria</taxon>
        <taxon>Thermotogati</taxon>
        <taxon>Deinococcota</taxon>
        <taxon>Deinococci</taxon>
        <taxon>Deinococcales</taxon>
        <taxon>Deinococcaceae</taxon>
        <taxon>Deinococcus</taxon>
    </lineage>
</organism>
<evidence type="ECO:0000313" key="1">
    <source>
        <dbReference type="EMBL" id="GGR51620.1"/>
    </source>
</evidence>
<dbReference type="EMBL" id="BMQM01000005">
    <property type="protein sequence ID" value="GGR51620.1"/>
    <property type="molecule type" value="Genomic_DNA"/>
</dbReference>
<protein>
    <submittedName>
        <fullName evidence="1">Uncharacterized protein</fullName>
    </submittedName>
</protein>
<comment type="caution">
    <text evidence="1">The sequence shown here is derived from an EMBL/GenBank/DDBJ whole genome shotgun (WGS) entry which is preliminary data.</text>
</comment>
<evidence type="ECO:0000313" key="2">
    <source>
        <dbReference type="Proteomes" id="UP000634308"/>
    </source>
</evidence>
<reference evidence="2" key="1">
    <citation type="journal article" date="2019" name="Int. J. Syst. Evol. Microbiol.">
        <title>The Global Catalogue of Microorganisms (GCM) 10K type strain sequencing project: providing services to taxonomists for standard genome sequencing and annotation.</title>
        <authorList>
            <consortium name="The Broad Institute Genomics Platform"/>
            <consortium name="The Broad Institute Genome Sequencing Center for Infectious Disease"/>
            <person name="Wu L."/>
            <person name="Ma J."/>
        </authorList>
    </citation>
    <scope>NUCLEOTIDE SEQUENCE [LARGE SCALE GENOMIC DNA]</scope>
    <source>
        <strain evidence="2">JCM 31404</strain>
    </source>
</reference>
<gene>
    <name evidence="1" type="ORF">GCM10008959_11120</name>
</gene>
<proteinExistence type="predicted"/>
<dbReference type="Proteomes" id="UP000634308">
    <property type="component" value="Unassembled WGS sequence"/>
</dbReference>
<sequence>MVDLFYKFYGLKDLEIKSDIFAANALVESDIVDYAKIRDFKSGGIQLVAYIRSSPDPSMKPEKGRLEFGIMPKTQYPPSK</sequence>